<organism evidence="9 10">
    <name type="scientific">Littorina saxatilis</name>
    <dbReference type="NCBI Taxonomy" id="31220"/>
    <lineage>
        <taxon>Eukaryota</taxon>
        <taxon>Metazoa</taxon>
        <taxon>Spiralia</taxon>
        <taxon>Lophotrochozoa</taxon>
        <taxon>Mollusca</taxon>
        <taxon>Gastropoda</taxon>
        <taxon>Caenogastropoda</taxon>
        <taxon>Littorinimorpha</taxon>
        <taxon>Littorinoidea</taxon>
        <taxon>Littorinidae</taxon>
        <taxon>Littorina</taxon>
    </lineage>
</organism>
<dbReference type="GO" id="GO:0008484">
    <property type="term" value="F:sulfuric ester hydrolase activity"/>
    <property type="evidence" value="ECO:0007669"/>
    <property type="project" value="InterPro"/>
</dbReference>
<dbReference type="Proteomes" id="UP001374579">
    <property type="component" value="Unassembled WGS sequence"/>
</dbReference>
<keyword evidence="10" id="KW-1185">Reference proteome</keyword>
<keyword evidence="3" id="KW-0479">Metal-binding</keyword>
<dbReference type="GO" id="GO:0046872">
    <property type="term" value="F:metal ion binding"/>
    <property type="evidence" value="ECO:0007669"/>
    <property type="project" value="UniProtKB-KW"/>
</dbReference>
<evidence type="ECO:0000256" key="5">
    <source>
        <dbReference type="ARBA" id="ARBA00022837"/>
    </source>
</evidence>
<dbReference type="AlphaFoldDB" id="A0AAN9AME9"/>
<dbReference type="InterPro" id="IPR047115">
    <property type="entry name" value="ARSB"/>
</dbReference>
<accession>A0AAN9AME9</accession>
<dbReference type="CDD" id="cd16029">
    <property type="entry name" value="4-S"/>
    <property type="match status" value="1"/>
</dbReference>
<comment type="cofactor">
    <cofactor evidence="1">
        <name>Ca(2+)</name>
        <dbReference type="ChEBI" id="CHEBI:29108"/>
    </cofactor>
</comment>
<evidence type="ECO:0000313" key="10">
    <source>
        <dbReference type="Proteomes" id="UP001374579"/>
    </source>
</evidence>
<feature type="signal peptide" evidence="7">
    <location>
        <begin position="1"/>
        <end position="19"/>
    </location>
</feature>
<evidence type="ECO:0000256" key="1">
    <source>
        <dbReference type="ARBA" id="ARBA00001913"/>
    </source>
</evidence>
<name>A0AAN9AME9_9CAEN</name>
<sequence>MTWTTVTLLVLCGVAVTSAAKPNIIFAMLDDAGWYDFQSHDPLMATPRIDQLRQEGLFLDNSYMLPMCSPTRTALLTGRYPHTMGLQDVNALGARKLFWPNETFSMLPGELKGLGYKTHMLGKWHLGHCHPSVTPLGRGFDTFQGMLLGAHSSYYTHMKGKVYDWWNNTQLDLDAKDTYNTDLINDAMVDIVQQSQTDQPFFVYLAYAAPHGPFEVPQRYVDTYCSHVTEPTRRIHCAMMAAIDEGIGRMIDALKAKDIYNNTAIVVTSDNGGPVGFRNPSGSYNYPMRGGKKTVYEGGTKVYTVVKAPGLTVTNATWSGMINAVDWMPTLLHMAGGRAADWMHGINAWNRIKNFGVSARKEMLYTYNDYVKFNHRAYRMGRWKLIQGKPGFHQGWYVPQNLVDAGVAEKEPLDGNQNFTHFELYNLNTDPEERKDLAAKKPEIVQEIVGKMEALLDLYPLQPFVESESALSDSYTTSVDGVTVLSTCFCHPDNSADTPDCTAA</sequence>
<keyword evidence="5" id="KW-0106">Calcium</keyword>
<reference evidence="9 10" key="1">
    <citation type="submission" date="2024-02" db="EMBL/GenBank/DDBJ databases">
        <title>Chromosome-scale genome assembly of the rough periwinkle Littorina saxatilis.</title>
        <authorList>
            <person name="De Jode A."/>
            <person name="Faria R."/>
            <person name="Formenti G."/>
            <person name="Sims Y."/>
            <person name="Smith T.P."/>
            <person name="Tracey A."/>
            <person name="Wood J.M.D."/>
            <person name="Zagrodzka Z.B."/>
            <person name="Johannesson K."/>
            <person name="Butlin R.K."/>
            <person name="Leder E.H."/>
        </authorList>
    </citation>
    <scope>NUCLEOTIDE SEQUENCE [LARGE SCALE GENOMIC DNA]</scope>
    <source>
        <strain evidence="9">Snail1</strain>
        <tissue evidence="9">Muscle</tissue>
    </source>
</reference>
<gene>
    <name evidence="9" type="ORF">V1264_024726</name>
</gene>
<dbReference type="Pfam" id="PF00884">
    <property type="entry name" value="Sulfatase"/>
    <property type="match status" value="1"/>
</dbReference>
<keyword evidence="7" id="KW-0732">Signal</keyword>
<feature type="chain" id="PRO_5042885886" description="Sulfatase N-terminal domain-containing protein" evidence="7">
    <location>
        <begin position="20"/>
        <end position="504"/>
    </location>
</feature>
<feature type="domain" description="Sulfatase N-terminal" evidence="8">
    <location>
        <begin position="22"/>
        <end position="336"/>
    </location>
</feature>
<dbReference type="InterPro" id="IPR017850">
    <property type="entry name" value="Alkaline_phosphatase_core_sf"/>
</dbReference>
<keyword evidence="6" id="KW-0325">Glycoprotein</keyword>
<protein>
    <recommendedName>
        <fullName evidence="8">Sulfatase N-terminal domain-containing protein</fullName>
    </recommendedName>
</protein>
<dbReference type="InterPro" id="IPR024607">
    <property type="entry name" value="Sulfatase_CS"/>
</dbReference>
<dbReference type="PROSITE" id="PS00523">
    <property type="entry name" value="SULFATASE_1"/>
    <property type="match status" value="1"/>
</dbReference>
<dbReference type="PANTHER" id="PTHR10342">
    <property type="entry name" value="ARYLSULFATASE"/>
    <property type="match status" value="1"/>
</dbReference>
<dbReference type="Gene3D" id="3.30.1120.10">
    <property type="match status" value="1"/>
</dbReference>
<evidence type="ECO:0000256" key="3">
    <source>
        <dbReference type="ARBA" id="ARBA00022723"/>
    </source>
</evidence>
<evidence type="ECO:0000256" key="4">
    <source>
        <dbReference type="ARBA" id="ARBA00022801"/>
    </source>
</evidence>
<dbReference type="EMBL" id="JBAMIC010001343">
    <property type="protein sequence ID" value="KAK7089534.1"/>
    <property type="molecule type" value="Genomic_DNA"/>
</dbReference>
<dbReference type="SUPFAM" id="SSF53649">
    <property type="entry name" value="Alkaline phosphatase-like"/>
    <property type="match status" value="1"/>
</dbReference>
<comment type="caution">
    <text evidence="9">The sequence shown here is derived from an EMBL/GenBank/DDBJ whole genome shotgun (WGS) entry which is preliminary data.</text>
</comment>
<evidence type="ECO:0000313" key="9">
    <source>
        <dbReference type="EMBL" id="KAK7089534.1"/>
    </source>
</evidence>
<dbReference type="InterPro" id="IPR000917">
    <property type="entry name" value="Sulfatase_N"/>
</dbReference>
<evidence type="ECO:0000256" key="2">
    <source>
        <dbReference type="ARBA" id="ARBA00008779"/>
    </source>
</evidence>
<comment type="similarity">
    <text evidence="2">Belongs to the sulfatase family.</text>
</comment>
<dbReference type="Gene3D" id="3.40.720.10">
    <property type="entry name" value="Alkaline Phosphatase, subunit A"/>
    <property type="match status" value="1"/>
</dbReference>
<dbReference type="PANTHER" id="PTHR10342:SF274">
    <property type="entry name" value="ARYLSULFATASE B"/>
    <property type="match status" value="1"/>
</dbReference>
<keyword evidence="4" id="KW-0378">Hydrolase</keyword>
<proteinExistence type="inferred from homology"/>
<evidence type="ECO:0000256" key="7">
    <source>
        <dbReference type="SAM" id="SignalP"/>
    </source>
</evidence>
<evidence type="ECO:0000259" key="8">
    <source>
        <dbReference type="Pfam" id="PF00884"/>
    </source>
</evidence>
<evidence type="ECO:0000256" key="6">
    <source>
        <dbReference type="ARBA" id="ARBA00023180"/>
    </source>
</evidence>